<evidence type="ECO:0000256" key="1">
    <source>
        <dbReference type="ARBA" id="ARBA00004496"/>
    </source>
</evidence>
<dbReference type="InterPro" id="IPR033887">
    <property type="entry name" value="PTS_IIA_man"/>
</dbReference>
<keyword evidence="7" id="KW-0418">Kinase</keyword>
<evidence type="ECO:0000256" key="6">
    <source>
        <dbReference type="ARBA" id="ARBA00022683"/>
    </source>
</evidence>
<dbReference type="EMBL" id="WKPJ01000026">
    <property type="protein sequence ID" value="MSA90447.1"/>
    <property type="molecule type" value="Genomic_DNA"/>
</dbReference>
<dbReference type="PANTHER" id="PTHR33799">
    <property type="entry name" value="PTS PERMEASE-RELATED-RELATED"/>
    <property type="match status" value="1"/>
</dbReference>
<dbReference type="InterPro" id="IPR004701">
    <property type="entry name" value="PTS_EIIA_man-typ"/>
</dbReference>
<gene>
    <name evidence="10" type="ORF">GKD88_13705</name>
    <name evidence="9" type="ORF">GKE08_14035</name>
</gene>
<dbReference type="GO" id="GO:0016301">
    <property type="term" value="F:kinase activity"/>
    <property type="evidence" value="ECO:0007669"/>
    <property type="project" value="UniProtKB-KW"/>
</dbReference>
<comment type="caution">
    <text evidence="9">The sequence shown here is derived from an EMBL/GenBank/DDBJ whole genome shotgun (WGS) entry which is preliminary data.</text>
</comment>
<dbReference type="Proteomes" id="UP000433575">
    <property type="component" value="Unassembled WGS sequence"/>
</dbReference>
<evidence type="ECO:0000256" key="7">
    <source>
        <dbReference type="ARBA" id="ARBA00022777"/>
    </source>
</evidence>
<dbReference type="SUPFAM" id="SSF53062">
    <property type="entry name" value="PTS system fructose IIA component-like"/>
    <property type="match status" value="1"/>
</dbReference>
<protein>
    <recommendedName>
        <fullName evidence="8">PTS EIIA type-4 domain-containing protein</fullName>
    </recommendedName>
</protein>
<dbReference type="RefSeq" id="WP_154239687.1">
    <property type="nucleotide sequence ID" value="NZ_CALJPI010000315.1"/>
</dbReference>
<evidence type="ECO:0000313" key="9">
    <source>
        <dbReference type="EMBL" id="MSA90447.1"/>
    </source>
</evidence>
<dbReference type="EMBL" id="WKPI01000028">
    <property type="protein sequence ID" value="MSC34177.1"/>
    <property type="molecule type" value="Genomic_DNA"/>
</dbReference>
<keyword evidence="5" id="KW-0808">Transferase</keyword>
<dbReference type="Proteomes" id="UP000480929">
    <property type="component" value="Unassembled WGS sequence"/>
</dbReference>
<comment type="subcellular location">
    <subcellularLocation>
        <location evidence="1">Cytoplasm</location>
    </subcellularLocation>
</comment>
<dbReference type="Pfam" id="PF03610">
    <property type="entry name" value="EIIA-man"/>
    <property type="match status" value="1"/>
</dbReference>
<evidence type="ECO:0000259" key="8">
    <source>
        <dbReference type="PROSITE" id="PS51096"/>
    </source>
</evidence>
<dbReference type="AlphaFoldDB" id="A0A6N7S9A5"/>
<keyword evidence="6" id="KW-0598">Phosphotransferase system</keyword>
<keyword evidence="2" id="KW-0813">Transport</keyword>
<evidence type="ECO:0000313" key="12">
    <source>
        <dbReference type="Proteomes" id="UP000480929"/>
    </source>
</evidence>
<dbReference type="PANTHER" id="PTHR33799:SF1">
    <property type="entry name" value="PTS SYSTEM MANNOSE-SPECIFIC EIIAB COMPONENT-RELATED"/>
    <property type="match status" value="1"/>
</dbReference>
<proteinExistence type="predicted"/>
<dbReference type="InterPro" id="IPR051471">
    <property type="entry name" value="Bacterial_PTS_sugar_comp"/>
</dbReference>
<keyword evidence="3" id="KW-0963">Cytoplasm</keyword>
<dbReference type="GO" id="GO:0005737">
    <property type="term" value="C:cytoplasm"/>
    <property type="evidence" value="ECO:0007669"/>
    <property type="project" value="UniProtKB-SubCell"/>
</dbReference>
<evidence type="ECO:0000256" key="5">
    <source>
        <dbReference type="ARBA" id="ARBA00022679"/>
    </source>
</evidence>
<dbReference type="CDD" id="cd00006">
    <property type="entry name" value="PTS_IIA_man"/>
    <property type="match status" value="1"/>
</dbReference>
<dbReference type="GO" id="GO:0009401">
    <property type="term" value="P:phosphoenolpyruvate-dependent sugar phosphotransferase system"/>
    <property type="evidence" value="ECO:0007669"/>
    <property type="project" value="UniProtKB-KW"/>
</dbReference>
<evidence type="ECO:0000256" key="3">
    <source>
        <dbReference type="ARBA" id="ARBA00022490"/>
    </source>
</evidence>
<dbReference type="OrthoDB" id="9799827at2"/>
<reference evidence="11 12" key="1">
    <citation type="journal article" date="2019" name="Nat. Med.">
        <title>A library of human gut bacterial isolates paired with longitudinal multiomics data enables mechanistic microbiome research.</title>
        <authorList>
            <person name="Poyet M."/>
            <person name="Groussin M."/>
            <person name="Gibbons S.M."/>
            <person name="Avila-Pacheco J."/>
            <person name="Jiang X."/>
            <person name="Kearney S.M."/>
            <person name="Perrotta A.R."/>
            <person name="Berdy B."/>
            <person name="Zhao S."/>
            <person name="Lieberman T.D."/>
            <person name="Swanson P.K."/>
            <person name="Smith M."/>
            <person name="Roesemann S."/>
            <person name="Alexander J.E."/>
            <person name="Rich S.A."/>
            <person name="Livny J."/>
            <person name="Vlamakis H."/>
            <person name="Clish C."/>
            <person name="Bullock K."/>
            <person name="Deik A."/>
            <person name="Scott J."/>
            <person name="Pierce K.A."/>
            <person name="Xavier R.J."/>
            <person name="Alm E.J."/>
        </authorList>
    </citation>
    <scope>NUCLEOTIDE SEQUENCE [LARGE SCALE GENOMIC DNA]</scope>
    <source>
        <strain evidence="9 11">BIOML-A4</strain>
        <strain evidence="10 12">BIOML-A5</strain>
    </source>
</reference>
<name>A0A6N7S9A5_9FIRM</name>
<evidence type="ECO:0000313" key="10">
    <source>
        <dbReference type="EMBL" id="MSC34177.1"/>
    </source>
</evidence>
<evidence type="ECO:0000256" key="2">
    <source>
        <dbReference type="ARBA" id="ARBA00022448"/>
    </source>
</evidence>
<keyword evidence="12" id="KW-1185">Reference proteome</keyword>
<dbReference type="GO" id="GO:0016020">
    <property type="term" value="C:membrane"/>
    <property type="evidence" value="ECO:0007669"/>
    <property type="project" value="InterPro"/>
</dbReference>
<dbReference type="PROSITE" id="PS51096">
    <property type="entry name" value="PTS_EIIA_TYPE_4"/>
    <property type="match status" value="1"/>
</dbReference>
<accession>A0A6N7S9A5</accession>
<keyword evidence="4" id="KW-0762">Sugar transport</keyword>
<organism evidence="9 11">
    <name type="scientific">Holdemania massiliensis</name>
    <dbReference type="NCBI Taxonomy" id="1468449"/>
    <lineage>
        <taxon>Bacteria</taxon>
        <taxon>Bacillati</taxon>
        <taxon>Bacillota</taxon>
        <taxon>Erysipelotrichia</taxon>
        <taxon>Erysipelotrichales</taxon>
        <taxon>Erysipelotrichaceae</taxon>
        <taxon>Holdemania</taxon>
    </lineage>
</organism>
<evidence type="ECO:0000256" key="4">
    <source>
        <dbReference type="ARBA" id="ARBA00022597"/>
    </source>
</evidence>
<feature type="domain" description="PTS EIIA type-4" evidence="8">
    <location>
        <begin position="1"/>
        <end position="121"/>
    </location>
</feature>
<dbReference type="Gene3D" id="3.40.50.510">
    <property type="entry name" value="Phosphotransferase system, mannose-type IIA component"/>
    <property type="match status" value="1"/>
</dbReference>
<sequence length="140" mass="15057">MVGLVLISHGKMAEGIVDSLSMLFGSRIPQLEICSLRENHSPQEFHDQLLQKVAEVDRGDGVLIFADMLGGTPCNQALTIVSEKIRLIVGMNLPMILELLGMRESTDVDAVTIVENGRQAIQDAGALLLAGSESSPDDDD</sequence>
<evidence type="ECO:0000313" key="11">
    <source>
        <dbReference type="Proteomes" id="UP000433575"/>
    </source>
</evidence>
<dbReference type="InterPro" id="IPR036662">
    <property type="entry name" value="PTS_EIIA_man-typ_sf"/>
</dbReference>